<protein>
    <recommendedName>
        <fullName evidence="4">Alpha/beta hydrolase</fullName>
    </recommendedName>
</protein>
<evidence type="ECO:0000313" key="2">
    <source>
        <dbReference type="EMBL" id="ALO67966.1"/>
    </source>
</evidence>
<proteinExistence type="predicted"/>
<accession>A0A0S2M2V1</accession>
<dbReference type="Proteomes" id="UP000059574">
    <property type="component" value="Chromosome"/>
</dbReference>
<dbReference type="EMBL" id="CP013200">
    <property type="protein sequence ID" value="ALO67966.1"/>
    <property type="molecule type" value="Genomic_DNA"/>
</dbReference>
<name>A0A0S2M2V1_9MICC</name>
<evidence type="ECO:0000313" key="3">
    <source>
        <dbReference type="Proteomes" id="UP000059574"/>
    </source>
</evidence>
<organism evidence="2 3">
    <name type="scientific">Arthrobacter alpinus</name>
    <dbReference type="NCBI Taxonomy" id="656366"/>
    <lineage>
        <taxon>Bacteria</taxon>
        <taxon>Bacillati</taxon>
        <taxon>Actinomycetota</taxon>
        <taxon>Actinomycetes</taxon>
        <taxon>Micrococcales</taxon>
        <taxon>Micrococcaceae</taxon>
        <taxon>Arthrobacter</taxon>
    </lineage>
</organism>
<dbReference type="OrthoDB" id="4904358at2"/>
<dbReference type="SUPFAM" id="SSF53474">
    <property type="entry name" value="alpha/beta-Hydrolases"/>
    <property type="match status" value="1"/>
</dbReference>
<dbReference type="RefSeq" id="WP_062291868.1">
    <property type="nucleotide sequence ID" value="NZ_CP013200.1"/>
</dbReference>
<gene>
    <name evidence="2" type="ORF">AS189_17575</name>
</gene>
<feature type="region of interest" description="Disordered" evidence="1">
    <location>
        <begin position="1"/>
        <end position="29"/>
    </location>
</feature>
<evidence type="ECO:0000256" key="1">
    <source>
        <dbReference type="SAM" id="MobiDB-lite"/>
    </source>
</evidence>
<evidence type="ECO:0008006" key="4">
    <source>
        <dbReference type="Google" id="ProtNLM"/>
    </source>
</evidence>
<reference evidence="2 3" key="2">
    <citation type="journal article" date="2016" name="J. Biotechnol.">
        <title>Complete genome sequence of Arthrobacter alpinus ERGS4:06, a yellow pigmented bacterium tolerant to cold and radiations isolated from Sikkim Himalaya.</title>
        <authorList>
            <person name="Kumar R."/>
            <person name="Singh D."/>
            <person name="Swarnkar M.K."/>
            <person name="Singh A.K."/>
            <person name="Kumar S."/>
        </authorList>
    </citation>
    <scope>NUCLEOTIDE SEQUENCE [LARGE SCALE GENOMIC DNA]</scope>
    <source>
        <strain evidence="2 3">ERGS4:06</strain>
    </source>
</reference>
<reference evidence="3" key="1">
    <citation type="submission" date="2015-11" db="EMBL/GenBank/DDBJ databases">
        <authorList>
            <person name="Kumar R."/>
            <person name="Singh D."/>
            <person name="Swarnkar M.K."/>
            <person name="Singh A.K."/>
            <person name="Kumar S."/>
        </authorList>
    </citation>
    <scope>NUCLEOTIDE SEQUENCE [LARGE SCALE GENOMIC DNA]</scope>
    <source>
        <strain evidence="3">ERGS4:06</strain>
    </source>
</reference>
<dbReference type="AlphaFoldDB" id="A0A0S2M2V1"/>
<sequence>MTASTGRNRSKPAAGTPEQPAPAGKPAHQIPDVPRRLFFLTVGAGAITTGFQANIALDARLTERSQYRIATPDNEENRTAAARFPGKTWYLLGGFRVSYRDAGRKLAALQPAMNQRASASYIGYSNEGIDVAQLFIAIQRDVYERQIDTVYFYGDSFGGMAAVVLASLLTDIGVKVRLIVMGSSPSNVADTLDPGKEYISVAGKVVPYLGFLGRLGAGLWGGLSNPNGQGMYDAARSGVARSLDQNNNSLILSTTQATFLQAFPHQYDGGLPTSTGIGLLYDPEDFIVDARLAKRGWETLMPRNPHYAYDVPHTGHASPEIYPDIYRTALAVVLDKLDPLPLTVKPDQPIF</sequence>
<dbReference type="InterPro" id="IPR029058">
    <property type="entry name" value="AB_hydrolase_fold"/>
</dbReference>